<dbReference type="PANTHER" id="PTHR24148">
    <property type="entry name" value="ANKYRIN REPEAT DOMAIN-CONTAINING PROTEIN 39 HOMOLOG-RELATED"/>
    <property type="match status" value="1"/>
</dbReference>
<name>A0A194X6W2_MOLSC</name>
<dbReference type="GeneID" id="28819185"/>
<dbReference type="InterPro" id="IPR052895">
    <property type="entry name" value="HetReg/Transcr_Mod"/>
</dbReference>
<dbReference type="Proteomes" id="UP000070700">
    <property type="component" value="Unassembled WGS sequence"/>
</dbReference>
<protein>
    <recommendedName>
        <fullName evidence="1">Heterokaryon incompatibility domain-containing protein</fullName>
    </recommendedName>
</protein>
<dbReference type="Pfam" id="PF06985">
    <property type="entry name" value="HET"/>
    <property type="match status" value="1"/>
</dbReference>
<keyword evidence="3" id="KW-1185">Reference proteome</keyword>
<dbReference type="RefSeq" id="XP_018069897.1">
    <property type="nucleotide sequence ID" value="XM_018209459.1"/>
</dbReference>
<evidence type="ECO:0000313" key="2">
    <source>
        <dbReference type="EMBL" id="KUJ15542.1"/>
    </source>
</evidence>
<gene>
    <name evidence="2" type="ORF">LY89DRAFT_588051</name>
</gene>
<dbReference type="PANTHER" id="PTHR24148:SF73">
    <property type="entry name" value="HET DOMAIN PROTEIN (AFU_ORTHOLOGUE AFUA_8G01020)"/>
    <property type="match status" value="1"/>
</dbReference>
<dbReference type="KEGG" id="psco:LY89DRAFT_588051"/>
<feature type="non-terminal residue" evidence="2">
    <location>
        <position position="129"/>
    </location>
</feature>
<dbReference type="OrthoDB" id="2157530at2759"/>
<organism evidence="2 3">
    <name type="scientific">Mollisia scopiformis</name>
    <name type="common">Conifer needle endophyte fungus</name>
    <name type="synonym">Phialocephala scopiformis</name>
    <dbReference type="NCBI Taxonomy" id="149040"/>
    <lineage>
        <taxon>Eukaryota</taxon>
        <taxon>Fungi</taxon>
        <taxon>Dikarya</taxon>
        <taxon>Ascomycota</taxon>
        <taxon>Pezizomycotina</taxon>
        <taxon>Leotiomycetes</taxon>
        <taxon>Helotiales</taxon>
        <taxon>Mollisiaceae</taxon>
        <taxon>Mollisia</taxon>
    </lineage>
</organism>
<dbReference type="EMBL" id="KQ947418">
    <property type="protein sequence ID" value="KUJ15542.1"/>
    <property type="molecule type" value="Genomic_DNA"/>
</dbReference>
<feature type="domain" description="Heterokaryon incompatibility" evidence="1">
    <location>
        <begin position="46"/>
        <end position="128"/>
    </location>
</feature>
<dbReference type="AlphaFoldDB" id="A0A194X6W2"/>
<reference evidence="2 3" key="1">
    <citation type="submission" date="2015-10" db="EMBL/GenBank/DDBJ databases">
        <title>Full genome of DAOMC 229536 Phialocephala scopiformis, a fungal endophyte of spruce producing the potent anti-insectan compound rugulosin.</title>
        <authorList>
            <consortium name="DOE Joint Genome Institute"/>
            <person name="Walker A.K."/>
            <person name="Frasz S.L."/>
            <person name="Seifert K.A."/>
            <person name="Miller J.D."/>
            <person name="Mondo S.J."/>
            <person name="Labutti K."/>
            <person name="Lipzen A."/>
            <person name="Dockter R."/>
            <person name="Kennedy M."/>
            <person name="Grigoriev I.V."/>
            <person name="Spatafora J.W."/>
        </authorList>
    </citation>
    <scope>NUCLEOTIDE SEQUENCE [LARGE SCALE GENOMIC DNA]</scope>
    <source>
        <strain evidence="2 3">CBS 120377</strain>
    </source>
</reference>
<dbReference type="STRING" id="149040.A0A194X6W2"/>
<proteinExistence type="predicted"/>
<dbReference type="InterPro" id="IPR010730">
    <property type="entry name" value="HET"/>
</dbReference>
<evidence type="ECO:0000259" key="1">
    <source>
        <dbReference type="Pfam" id="PF06985"/>
    </source>
</evidence>
<evidence type="ECO:0000313" key="3">
    <source>
        <dbReference type="Proteomes" id="UP000070700"/>
    </source>
</evidence>
<dbReference type="InParanoid" id="A0A194X6W2"/>
<accession>A0A194X6W2</accession>
<sequence>MGYSYQPLDEATQEIRLLNVLPGPDHEEIRCSLVHAPCLHQQLPKYVSLSYCWGSTDNLKSILVGNHNVSVTDNLWAALHEFRRQGYDLIWVDALCINQEDNCEKGRQILRMGDIYKQSQKTIAWLGSD</sequence>